<protein>
    <submittedName>
        <fullName evidence="1">Uncharacterized protein</fullName>
    </submittedName>
</protein>
<dbReference type="Proteomes" id="UP001152622">
    <property type="component" value="Chromosome 19"/>
</dbReference>
<accession>A0A9Q1EEH3</accession>
<name>A0A9Q1EEH3_SYNKA</name>
<gene>
    <name evidence="1" type="ORF">SKAU_G00384460</name>
</gene>
<evidence type="ECO:0000313" key="2">
    <source>
        <dbReference type="Proteomes" id="UP001152622"/>
    </source>
</evidence>
<keyword evidence="2" id="KW-1185">Reference proteome</keyword>
<dbReference type="EMBL" id="JAINUF010000019">
    <property type="protein sequence ID" value="KAJ8337226.1"/>
    <property type="molecule type" value="Genomic_DNA"/>
</dbReference>
<comment type="caution">
    <text evidence="1">The sequence shown here is derived from an EMBL/GenBank/DDBJ whole genome shotgun (WGS) entry which is preliminary data.</text>
</comment>
<proteinExistence type="predicted"/>
<organism evidence="1 2">
    <name type="scientific">Synaphobranchus kaupii</name>
    <name type="common">Kaup's arrowtooth eel</name>
    <dbReference type="NCBI Taxonomy" id="118154"/>
    <lineage>
        <taxon>Eukaryota</taxon>
        <taxon>Metazoa</taxon>
        <taxon>Chordata</taxon>
        <taxon>Craniata</taxon>
        <taxon>Vertebrata</taxon>
        <taxon>Euteleostomi</taxon>
        <taxon>Actinopterygii</taxon>
        <taxon>Neopterygii</taxon>
        <taxon>Teleostei</taxon>
        <taxon>Anguilliformes</taxon>
        <taxon>Synaphobranchidae</taxon>
        <taxon>Synaphobranchus</taxon>
    </lineage>
</organism>
<sequence length="73" mass="7777">MAPVHDQRVSLLLRYSAQLVTWSLNPGPLVSAFSPRGSLRDGGVETSASALGLHVWRGEPVDLVTAAAAPRNR</sequence>
<reference evidence="1" key="1">
    <citation type="journal article" date="2023" name="Science">
        <title>Genome structures resolve the early diversification of teleost fishes.</title>
        <authorList>
            <person name="Parey E."/>
            <person name="Louis A."/>
            <person name="Montfort J."/>
            <person name="Bouchez O."/>
            <person name="Roques C."/>
            <person name="Iampietro C."/>
            <person name="Lluch J."/>
            <person name="Castinel A."/>
            <person name="Donnadieu C."/>
            <person name="Desvignes T."/>
            <person name="Floi Bucao C."/>
            <person name="Jouanno E."/>
            <person name="Wen M."/>
            <person name="Mejri S."/>
            <person name="Dirks R."/>
            <person name="Jansen H."/>
            <person name="Henkel C."/>
            <person name="Chen W.J."/>
            <person name="Zahm M."/>
            <person name="Cabau C."/>
            <person name="Klopp C."/>
            <person name="Thompson A.W."/>
            <person name="Robinson-Rechavi M."/>
            <person name="Braasch I."/>
            <person name="Lecointre G."/>
            <person name="Bobe J."/>
            <person name="Postlethwait J.H."/>
            <person name="Berthelot C."/>
            <person name="Roest Crollius H."/>
            <person name="Guiguen Y."/>
        </authorList>
    </citation>
    <scope>NUCLEOTIDE SEQUENCE</scope>
    <source>
        <strain evidence="1">WJC10195</strain>
    </source>
</reference>
<dbReference type="AlphaFoldDB" id="A0A9Q1EEH3"/>
<evidence type="ECO:0000313" key="1">
    <source>
        <dbReference type="EMBL" id="KAJ8337226.1"/>
    </source>
</evidence>